<keyword evidence="1" id="KW-0472">Membrane</keyword>
<name>C5FWK5_ARTOC</name>
<dbReference type="STRING" id="554155.C5FWK5"/>
<keyword evidence="1" id="KW-0812">Transmembrane</keyword>
<dbReference type="HOGENOM" id="CLU_1045761_0_0_1"/>
<keyword evidence="1" id="KW-1133">Transmembrane helix</keyword>
<reference evidence="3" key="1">
    <citation type="journal article" date="2012" name="MBio">
        <title>Comparative genome analysis of Trichophyton rubrum and related dermatophytes reveals candidate genes involved in infection.</title>
        <authorList>
            <person name="Martinez D.A."/>
            <person name="Oliver B.G."/>
            <person name="Graeser Y."/>
            <person name="Goldberg J.M."/>
            <person name="Li W."/>
            <person name="Martinez-Rossi N.M."/>
            <person name="Monod M."/>
            <person name="Shelest E."/>
            <person name="Barton R.C."/>
            <person name="Birch E."/>
            <person name="Brakhage A.A."/>
            <person name="Chen Z."/>
            <person name="Gurr S.J."/>
            <person name="Heiman D."/>
            <person name="Heitman J."/>
            <person name="Kosti I."/>
            <person name="Rossi A."/>
            <person name="Saif S."/>
            <person name="Samalova M."/>
            <person name="Saunders C.W."/>
            <person name="Shea T."/>
            <person name="Summerbell R.C."/>
            <person name="Xu J."/>
            <person name="Young S."/>
            <person name="Zeng Q."/>
            <person name="Birren B.W."/>
            <person name="Cuomo C.A."/>
            <person name="White T.C."/>
        </authorList>
    </citation>
    <scope>NUCLEOTIDE SEQUENCE [LARGE SCALE GENOMIC DNA]</scope>
    <source>
        <strain evidence="3">ATCC MYA-4605 / CBS 113480</strain>
    </source>
</reference>
<evidence type="ECO:0000313" key="2">
    <source>
        <dbReference type="EMBL" id="EEQ34289.1"/>
    </source>
</evidence>
<feature type="transmembrane region" description="Helical" evidence="1">
    <location>
        <begin position="124"/>
        <end position="151"/>
    </location>
</feature>
<gene>
    <name evidence="2" type="ORF">MCYG_07108</name>
</gene>
<dbReference type="VEuPathDB" id="FungiDB:MCYG_07108"/>
<sequence length="266" mass="29548">MYFKKLYGINYHTRPPISNNQHWLIENATETAPGQSNCKSRSKLRNHHHLVILSESEKIVGLQLNGLSVGLDSPISQYNKLYPETSFWALMYLMLSQDTTHLGGLGGAVLGSMITFTVTIVRGLLGLVCAALILITVGSGYVRLIILSLFGRKVPQAMPSRAREWRSAPTPNLNGMQRCHSAPSSRPRCCLPPPSCCSYPRVLWFSSIVTAGGVYSFAPDMSKAMQAKQHLRNLINRVLPIDSYTSARQRQLEMLQGVSFEMPTIL</sequence>
<dbReference type="AlphaFoldDB" id="C5FWK5"/>
<organism evidence="2 3">
    <name type="scientific">Arthroderma otae (strain ATCC MYA-4605 / CBS 113480)</name>
    <name type="common">Microsporum canis</name>
    <dbReference type="NCBI Taxonomy" id="554155"/>
    <lineage>
        <taxon>Eukaryota</taxon>
        <taxon>Fungi</taxon>
        <taxon>Dikarya</taxon>
        <taxon>Ascomycota</taxon>
        <taxon>Pezizomycotina</taxon>
        <taxon>Eurotiomycetes</taxon>
        <taxon>Eurotiomycetidae</taxon>
        <taxon>Onygenales</taxon>
        <taxon>Arthrodermataceae</taxon>
        <taxon>Microsporum</taxon>
    </lineage>
</organism>
<protein>
    <submittedName>
        <fullName evidence="2">Uncharacterized protein</fullName>
    </submittedName>
</protein>
<dbReference type="Proteomes" id="UP000002035">
    <property type="component" value="Unassembled WGS sequence"/>
</dbReference>
<keyword evidence="3" id="KW-1185">Reference proteome</keyword>
<dbReference type="RefSeq" id="XP_002845144.1">
    <property type="nucleotide sequence ID" value="XM_002845098.1"/>
</dbReference>
<dbReference type="eggNOG" id="KOG0055">
    <property type="taxonomic scope" value="Eukaryota"/>
</dbReference>
<dbReference type="GeneID" id="9226929"/>
<evidence type="ECO:0000313" key="3">
    <source>
        <dbReference type="Proteomes" id="UP000002035"/>
    </source>
</evidence>
<accession>C5FWK5</accession>
<dbReference type="EMBL" id="DS995706">
    <property type="protein sequence ID" value="EEQ34289.1"/>
    <property type="molecule type" value="Genomic_DNA"/>
</dbReference>
<feature type="transmembrane region" description="Helical" evidence="1">
    <location>
        <begin position="100"/>
        <end position="118"/>
    </location>
</feature>
<proteinExistence type="predicted"/>
<evidence type="ECO:0000256" key="1">
    <source>
        <dbReference type="SAM" id="Phobius"/>
    </source>
</evidence>